<name>A0A3L6ZNE1_9MICO</name>
<gene>
    <name evidence="8" type="primary">pglX</name>
    <name evidence="8" type="ORF">D9V29_12390</name>
</gene>
<dbReference type="GO" id="GO:0009007">
    <property type="term" value="F:site-specific DNA-methyltransferase (adenine-specific) activity"/>
    <property type="evidence" value="ECO:0007669"/>
    <property type="project" value="UniProtKB-EC"/>
</dbReference>
<evidence type="ECO:0000256" key="4">
    <source>
        <dbReference type="ARBA" id="ARBA00022691"/>
    </source>
</evidence>
<dbReference type="Pfam" id="PF07669">
    <property type="entry name" value="Eco57I"/>
    <property type="match status" value="1"/>
</dbReference>
<evidence type="ECO:0000256" key="5">
    <source>
        <dbReference type="ARBA" id="ARBA00047942"/>
    </source>
</evidence>
<dbReference type="InterPro" id="IPR011639">
    <property type="entry name" value="MethylTrfase_TaqI-like_dom"/>
</dbReference>
<dbReference type="RefSeq" id="WP_121673639.1">
    <property type="nucleotide sequence ID" value="NZ_BMXM01000011.1"/>
</dbReference>
<dbReference type="GO" id="GO:0003676">
    <property type="term" value="F:nucleic acid binding"/>
    <property type="evidence" value="ECO:0007669"/>
    <property type="project" value="InterPro"/>
</dbReference>
<dbReference type="Proteomes" id="UP000270299">
    <property type="component" value="Unassembled WGS sequence"/>
</dbReference>
<evidence type="ECO:0000256" key="1">
    <source>
        <dbReference type="ARBA" id="ARBA00011900"/>
    </source>
</evidence>
<dbReference type="NCBIfam" id="NF033452">
    <property type="entry name" value="BREX_1_MTaseX"/>
    <property type="match status" value="1"/>
</dbReference>
<dbReference type="InterPro" id="IPR029063">
    <property type="entry name" value="SAM-dependent_MTases_sf"/>
</dbReference>
<dbReference type="PANTHER" id="PTHR33841:SF1">
    <property type="entry name" value="DNA METHYLTRANSFERASE A"/>
    <property type="match status" value="1"/>
</dbReference>
<dbReference type="PRINTS" id="PR00507">
    <property type="entry name" value="N12N6MTFRASE"/>
</dbReference>
<dbReference type="InterPro" id="IPR047939">
    <property type="entry name" value="BREX_1_PglX"/>
</dbReference>
<dbReference type="SUPFAM" id="SSF53335">
    <property type="entry name" value="S-adenosyl-L-methionine-dependent methyltransferases"/>
    <property type="match status" value="1"/>
</dbReference>
<dbReference type="InterPro" id="IPR002052">
    <property type="entry name" value="DNA_methylase_N6_adenine_CS"/>
</dbReference>
<organism evidence="8 9">
    <name type="scientific">Mycetocola manganoxydans</name>
    <dbReference type="NCBI Taxonomy" id="699879"/>
    <lineage>
        <taxon>Bacteria</taxon>
        <taxon>Bacillati</taxon>
        <taxon>Actinomycetota</taxon>
        <taxon>Actinomycetes</taxon>
        <taxon>Micrococcales</taxon>
        <taxon>Microbacteriaceae</taxon>
        <taxon>Mycetocola</taxon>
    </lineage>
</organism>
<dbReference type="GO" id="GO:0006304">
    <property type="term" value="P:DNA modification"/>
    <property type="evidence" value="ECO:0007669"/>
    <property type="project" value="InterPro"/>
</dbReference>
<dbReference type="EMBL" id="RCUV01000017">
    <property type="protein sequence ID" value="RLP69051.1"/>
    <property type="molecule type" value="Genomic_DNA"/>
</dbReference>
<comment type="catalytic activity">
    <reaction evidence="5">
        <text>a 2'-deoxyadenosine in DNA + S-adenosyl-L-methionine = an N(6)-methyl-2'-deoxyadenosine in DNA + S-adenosyl-L-homocysteine + H(+)</text>
        <dbReference type="Rhea" id="RHEA:15197"/>
        <dbReference type="Rhea" id="RHEA-COMP:12418"/>
        <dbReference type="Rhea" id="RHEA-COMP:12419"/>
        <dbReference type="ChEBI" id="CHEBI:15378"/>
        <dbReference type="ChEBI" id="CHEBI:57856"/>
        <dbReference type="ChEBI" id="CHEBI:59789"/>
        <dbReference type="ChEBI" id="CHEBI:90615"/>
        <dbReference type="ChEBI" id="CHEBI:90616"/>
        <dbReference type="EC" id="2.1.1.72"/>
    </reaction>
</comment>
<dbReference type="InterPro" id="IPR050953">
    <property type="entry name" value="N4_N6_ade-DNA_methylase"/>
</dbReference>
<keyword evidence="3 8" id="KW-0808">Transferase</keyword>
<evidence type="ECO:0000256" key="3">
    <source>
        <dbReference type="ARBA" id="ARBA00022679"/>
    </source>
</evidence>
<reference evidence="8 9" key="1">
    <citation type="submission" date="2018-10" db="EMBL/GenBank/DDBJ databases">
        <authorList>
            <person name="Li J."/>
        </authorList>
    </citation>
    <scope>NUCLEOTIDE SEQUENCE [LARGE SCALE GENOMIC DNA]</scope>
    <source>
        <strain evidence="8 9">CCTCC AB209002</strain>
    </source>
</reference>
<feature type="coiled-coil region" evidence="6">
    <location>
        <begin position="870"/>
        <end position="897"/>
    </location>
</feature>
<feature type="domain" description="Type II methyltransferase M.TaqI-like" evidence="7">
    <location>
        <begin position="336"/>
        <end position="559"/>
    </location>
</feature>
<sequence length="1181" mass="131532">METAPLKSFATWARTALIREVTARVAAVLAPASKERVENESAVATLEQDITAAGGGDKGRDAVADKVAYTWFNRIIALRFMDANGYTGIGVVSPQSGHAVGQPEVLADAKRGTIDSAVVTSARAIETITALLDGARRSDDPQGEAYALLLTEYCRYWNRAMPFMFERAGDYTELLIPANLLADDSVLARVAAVLTEDVCADVEVIGWLYQFYIAERKLEVFTQFKQKLKASATEIPAATQLFTPHWIVRYLVENSIGRLWLLNRPTSRIAEQMDYYLEPADQETEFIKIRTPEDLKVIDPACGSGHMLTYAFDLLYAIYEEDGYAPADIPGLILSKNLFGTEIDPRAGALAAFALAMKARAKQRSYFTRSAAAGGLHPQISVVRPISFDDDELDYLATLSQGIADRQQSDAFWQSFRHADTIGALIHPPEQLVPSLKRLIEESVYSDGDLFAAGVHTRATMVLQQADFLVQKYSVVVANPPYMGGKNMDGLLSEWLRAHYPTGKQDLYGAFILRASRLAVRGGLVAMITGDSWMTIKTFDRMREWVLDHTTLHSVVHLRDTAYHSDIFGANVAFVLTTGPASRSLCTFIYLDPLDGQQKRQKFIAAAAGLDAAIVFVAAPSDFRAIPGSPIAYQLSEKTRAAFSEGVPLATIAQPRQGLATGDNNKFLRNWAEVSVSRLGLSETSRESAIASGRRWFPCLKGGPFRKWYGNTDLVVNWYRDGDEIRNFNDGGGRLRSRPQNMDYYFRPGATWSTVTSGAFSMRYAPPGFISETKGAVCYADEFTAKSVLALGNSPVMGSILAALSPTLDFHEGPVGRVPFIGEPSAETNLLVERAIQIAASDWHDQETSWGFLRNPIVEYSRSSSLQRSVEGLAEVRAERTRELQALEEQINERLIESYGLQDELSPVVPLERITLFSNIAFAYPGQAPSERAKRGQADAVRDLVSYAVGCHFGRFSIEKPGLILANQGDTLRDYLAVVSAPSFPPDQDNVIPIVDGDWFEDDIVARFRQFLRVTFGEEYFEENLRFVTESLGVKDMRDYFVKSFYKDHVQRYKKRPIYWLFSSPQGSFNALIYMHRYTPTTVSIVLNEYLREFRAKLDASRQHHERVALSSATPRENAAAEKEVDRLRKVLLELDEYEHDVLYPLATQQIAIDLDDGVKVNYPKFGAALKRIPGLETSDE</sequence>
<dbReference type="OrthoDB" id="4280289at2"/>
<evidence type="ECO:0000256" key="2">
    <source>
        <dbReference type="ARBA" id="ARBA00022603"/>
    </source>
</evidence>
<dbReference type="GO" id="GO:0032259">
    <property type="term" value="P:methylation"/>
    <property type="evidence" value="ECO:0007669"/>
    <property type="project" value="UniProtKB-KW"/>
</dbReference>
<keyword evidence="4" id="KW-0949">S-adenosyl-L-methionine</keyword>
<keyword evidence="9" id="KW-1185">Reference proteome</keyword>
<dbReference type="AlphaFoldDB" id="A0A3L6ZNE1"/>
<evidence type="ECO:0000256" key="6">
    <source>
        <dbReference type="SAM" id="Coils"/>
    </source>
</evidence>
<evidence type="ECO:0000313" key="8">
    <source>
        <dbReference type="EMBL" id="RLP69051.1"/>
    </source>
</evidence>
<protein>
    <recommendedName>
        <fullName evidence="1">site-specific DNA-methyltransferase (adenine-specific)</fullName>
        <ecNumber evidence="1">2.1.1.72</ecNumber>
    </recommendedName>
</protein>
<dbReference type="PROSITE" id="PS00092">
    <property type="entry name" value="N6_MTASE"/>
    <property type="match status" value="1"/>
</dbReference>
<evidence type="ECO:0000259" key="7">
    <source>
        <dbReference type="Pfam" id="PF07669"/>
    </source>
</evidence>
<dbReference type="PANTHER" id="PTHR33841">
    <property type="entry name" value="DNA METHYLTRANSFERASE YEEA-RELATED"/>
    <property type="match status" value="1"/>
</dbReference>
<keyword evidence="2 8" id="KW-0489">Methyltransferase</keyword>
<proteinExistence type="predicted"/>
<keyword evidence="6" id="KW-0175">Coiled coil</keyword>
<dbReference type="Gene3D" id="3.40.50.150">
    <property type="entry name" value="Vaccinia Virus protein VP39"/>
    <property type="match status" value="1"/>
</dbReference>
<comment type="caution">
    <text evidence="8">The sequence shown here is derived from an EMBL/GenBank/DDBJ whole genome shotgun (WGS) entry which is preliminary data.</text>
</comment>
<evidence type="ECO:0000313" key="9">
    <source>
        <dbReference type="Proteomes" id="UP000270299"/>
    </source>
</evidence>
<accession>A0A3L6ZNE1</accession>
<dbReference type="EC" id="2.1.1.72" evidence="1"/>